<dbReference type="PANTHER" id="PTHR11559">
    <property type="entry name" value="CARBOXYLESTERASE"/>
    <property type="match status" value="1"/>
</dbReference>
<dbReference type="EMBL" id="NAJO01000022">
    <property type="protein sequence ID" value="OQO04249.1"/>
    <property type="molecule type" value="Genomic_DNA"/>
</dbReference>
<dbReference type="PROSITE" id="PS00122">
    <property type="entry name" value="CARBOXYLESTERASE_B_1"/>
    <property type="match status" value="1"/>
</dbReference>
<evidence type="ECO:0000313" key="5">
    <source>
        <dbReference type="EMBL" id="OQO04249.1"/>
    </source>
</evidence>
<dbReference type="InParanoid" id="A0A1V8SYV1"/>
<dbReference type="AlphaFoldDB" id="A0A1V8SYV1"/>
<feature type="domain" description="Carboxylesterase type B" evidence="4">
    <location>
        <begin position="32"/>
        <end position="499"/>
    </location>
</feature>
<protein>
    <recommendedName>
        <fullName evidence="3">Carboxylic ester hydrolase</fullName>
        <ecNumber evidence="3">3.1.1.-</ecNumber>
    </recommendedName>
</protein>
<dbReference type="SUPFAM" id="SSF53474">
    <property type="entry name" value="alpha/beta-Hydrolases"/>
    <property type="match status" value="1"/>
</dbReference>
<sequence>MKISIYSLLGYAALAAAQATQTISSIPSGAPVVDLGYAKYLGYVNDTSQITYYRGIRYAQPPVDELRWRKPRPIEAGNTFNGATLNATAHAPSCYQSAPYYVLLKFPGSGTPIPSSEDCLVLDVLVPNHPQSDRLPVVVQIHGGGYTQGNTESYPGDRLTWSSNGSVIYVAIQYRLGIFGFLGGSQIADNGVLNAGLLDQRAALEWVQRNIAAFGGDPSRVTIWGGSAGGGSVTYQLTAGNAYDVPPFSAAIAEYPWWQPLLNQSQQDTQLFTALRLSNCTSVACLRSLSAVDLGTLGQQVQNVSYPEAQGYGSYYFGPVVDREFVRDLPSQAFKKGNFYDVPIMLDRDAYEGFSFSNASETTQMEQVIDAQQIFPYAGPAFFSRLYQLYPREAFNSTFYQRVQWFGDFIINCPTALIASRAVDSVSNSSAVFKLTFAAGTETHAATGAFLASRDIAWSAGNNNATLAQIMTSYWTSFITTHDPNPGRVEGAPFWPSYASGGNGSIAEGEGVGFQTLGVKYSEIVVEGDPDVSARCDFFSSNEYVVRN</sequence>
<feature type="chain" id="PRO_5011815117" description="Carboxylic ester hydrolase" evidence="3">
    <location>
        <begin position="20"/>
        <end position="548"/>
    </location>
</feature>
<dbReference type="GO" id="GO:0016787">
    <property type="term" value="F:hydrolase activity"/>
    <property type="evidence" value="ECO:0007669"/>
    <property type="project" value="UniProtKB-KW"/>
</dbReference>
<keyword evidence="6" id="KW-1185">Reference proteome</keyword>
<evidence type="ECO:0000256" key="3">
    <source>
        <dbReference type="RuleBase" id="RU361235"/>
    </source>
</evidence>
<accession>A0A1V8SYV1</accession>
<comment type="similarity">
    <text evidence="1 3">Belongs to the type-B carboxylesterase/lipase family.</text>
</comment>
<name>A0A1V8SYV1_9PEZI</name>
<dbReference type="Pfam" id="PF00135">
    <property type="entry name" value="COesterase"/>
    <property type="match status" value="1"/>
</dbReference>
<dbReference type="InterPro" id="IPR050309">
    <property type="entry name" value="Type-B_Carboxylest/Lipase"/>
</dbReference>
<feature type="signal peptide" evidence="3">
    <location>
        <begin position="1"/>
        <end position="19"/>
    </location>
</feature>
<evidence type="ECO:0000313" key="6">
    <source>
        <dbReference type="Proteomes" id="UP000192596"/>
    </source>
</evidence>
<comment type="caution">
    <text evidence="5">The sequence shown here is derived from an EMBL/GenBank/DDBJ whole genome shotgun (WGS) entry which is preliminary data.</text>
</comment>
<keyword evidence="2 3" id="KW-0378">Hydrolase</keyword>
<proteinExistence type="inferred from homology"/>
<dbReference type="InterPro" id="IPR019826">
    <property type="entry name" value="Carboxylesterase_B_AS"/>
</dbReference>
<reference evidence="6" key="1">
    <citation type="submission" date="2017-03" db="EMBL/GenBank/DDBJ databases">
        <title>Genomes of endolithic fungi from Antarctica.</title>
        <authorList>
            <person name="Coleine C."/>
            <person name="Masonjones S."/>
            <person name="Stajich J.E."/>
        </authorList>
    </citation>
    <scope>NUCLEOTIDE SEQUENCE [LARGE SCALE GENOMIC DNA]</scope>
    <source>
        <strain evidence="6">CCFEE 5527</strain>
    </source>
</reference>
<dbReference type="EC" id="3.1.1.-" evidence="3"/>
<dbReference type="InterPro" id="IPR002018">
    <property type="entry name" value="CarbesteraseB"/>
</dbReference>
<dbReference type="InterPro" id="IPR029058">
    <property type="entry name" value="AB_hydrolase_fold"/>
</dbReference>
<organism evidence="5 6">
    <name type="scientific">Cryoendolithus antarcticus</name>
    <dbReference type="NCBI Taxonomy" id="1507870"/>
    <lineage>
        <taxon>Eukaryota</taxon>
        <taxon>Fungi</taxon>
        <taxon>Dikarya</taxon>
        <taxon>Ascomycota</taxon>
        <taxon>Pezizomycotina</taxon>
        <taxon>Dothideomycetes</taxon>
        <taxon>Dothideomycetidae</taxon>
        <taxon>Cladosporiales</taxon>
        <taxon>Cladosporiaceae</taxon>
        <taxon>Cryoendolithus</taxon>
    </lineage>
</organism>
<dbReference type="STRING" id="1507870.A0A1V8SYV1"/>
<gene>
    <name evidence="5" type="ORF">B0A48_10860</name>
</gene>
<dbReference type="Gene3D" id="3.40.50.1820">
    <property type="entry name" value="alpha/beta hydrolase"/>
    <property type="match status" value="1"/>
</dbReference>
<evidence type="ECO:0000256" key="1">
    <source>
        <dbReference type="ARBA" id="ARBA00005964"/>
    </source>
</evidence>
<dbReference type="Proteomes" id="UP000192596">
    <property type="component" value="Unassembled WGS sequence"/>
</dbReference>
<keyword evidence="3" id="KW-0732">Signal</keyword>
<dbReference type="OrthoDB" id="408631at2759"/>
<evidence type="ECO:0000259" key="4">
    <source>
        <dbReference type="Pfam" id="PF00135"/>
    </source>
</evidence>
<evidence type="ECO:0000256" key="2">
    <source>
        <dbReference type="ARBA" id="ARBA00022801"/>
    </source>
</evidence>